<name>A0ABP7XAB7_9ACTN</name>
<proteinExistence type="predicted"/>
<reference evidence="2" key="1">
    <citation type="journal article" date="2019" name="Int. J. Syst. Evol. Microbiol.">
        <title>The Global Catalogue of Microorganisms (GCM) 10K type strain sequencing project: providing services to taxonomists for standard genome sequencing and annotation.</title>
        <authorList>
            <consortium name="The Broad Institute Genomics Platform"/>
            <consortium name="The Broad Institute Genome Sequencing Center for Infectious Disease"/>
            <person name="Wu L."/>
            <person name="Ma J."/>
        </authorList>
    </citation>
    <scope>NUCLEOTIDE SEQUENCE [LARGE SCALE GENOMIC DNA]</scope>
    <source>
        <strain evidence="2">JCM 16703</strain>
    </source>
</reference>
<comment type="caution">
    <text evidence="1">The sequence shown here is derived from an EMBL/GenBank/DDBJ whole genome shotgun (WGS) entry which is preliminary data.</text>
</comment>
<evidence type="ECO:0000313" key="1">
    <source>
        <dbReference type="EMBL" id="GAA4109226.1"/>
    </source>
</evidence>
<dbReference type="EMBL" id="BAAAZH010000002">
    <property type="protein sequence ID" value="GAA4109226.1"/>
    <property type="molecule type" value="Genomic_DNA"/>
</dbReference>
<organism evidence="1 2">
    <name type="scientific">Nocardioides fonticola</name>
    <dbReference type="NCBI Taxonomy" id="450363"/>
    <lineage>
        <taxon>Bacteria</taxon>
        <taxon>Bacillati</taxon>
        <taxon>Actinomycetota</taxon>
        <taxon>Actinomycetes</taxon>
        <taxon>Propionibacteriales</taxon>
        <taxon>Nocardioidaceae</taxon>
        <taxon>Nocardioides</taxon>
    </lineage>
</organism>
<gene>
    <name evidence="1" type="ORF">GCM10022215_03400</name>
</gene>
<evidence type="ECO:0000313" key="2">
    <source>
        <dbReference type="Proteomes" id="UP001501495"/>
    </source>
</evidence>
<keyword evidence="2" id="KW-1185">Reference proteome</keyword>
<protein>
    <recommendedName>
        <fullName evidence="3">WD40 repeat domain-containing protein</fullName>
    </recommendedName>
</protein>
<dbReference type="SUPFAM" id="SSF63825">
    <property type="entry name" value="YWTD domain"/>
    <property type="match status" value="1"/>
</dbReference>
<sequence length="412" mass="43620">MAASAVLAARLWPEGEYGHDLRRYGDADGVATRFGDLGSGHVLAIGSPDSHRILVQWRDPDGSGWTAPQLVWNERAVAFDNTLRTGDGVAVIQQAFTTDTSDDTEASAHWVAIVCRASALSCSASRLAGSARPAQVAPDGRHALLASGEGGVWVWEPDAGIHRVPWQGGRDAAALAGPALAPDGGLRLVTSSPARGACTFRLWSAEPGTAAFRPVALQRGRLRGAARSECRTYLDSDPGLWSPAWIAVHPSDHRAPDFWFERTAAGWRATAVDPSGLDAVDVPRGCCDTVVGAFIHGADVAVGSPDGRSLRLQVHRRGEDRWGPPVTVGTAPRRVACDLPDVSEVGDGAAVVLGCREAGDARGVLVAVSADLESWRARYVPDVTNEVLTDDEGRLVVDDLRWSPEDGWSDGA</sequence>
<dbReference type="Proteomes" id="UP001501495">
    <property type="component" value="Unassembled WGS sequence"/>
</dbReference>
<evidence type="ECO:0008006" key="3">
    <source>
        <dbReference type="Google" id="ProtNLM"/>
    </source>
</evidence>
<accession>A0ABP7XAB7</accession>